<feature type="non-terminal residue" evidence="2">
    <location>
        <position position="113"/>
    </location>
</feature>
<accession>A0A9P6D6E4</accession>
<proteinExistence type="predicted"/>
<gene>
    <name evidence="2" type="ORF">BDN71DRAFT_1351260</name>
</gene>
<dbReference type="Proteomes" id="UP000807025">
    <property type="component" value="Unassembled WGS sequence"/>
</dbReference>
<keyword evidence="3" id="KW-1185">Reference proteome</keyword>
<dbReference type="EMBL" id="MU154593">
    <property type="protein sequence ID" value="KAF9492907.1"/>
    <property type="molecule type" value="Genomic_DNA"/>
</dbReference>
<protein>
    <submittedName>
        <fullName evidence="2">Uncharacterized protein</fullName>
    </submittedName>
</protein>
<keyword evidence="1" id="KW-0175">Coiled coil</keyword>
<feature type="coiled-coil region" evidence="1">
    <location>
        <begin position="77"/>
        <end position="104"/>
    </location>
</feature>
<dbReference type="OrthoDB" id="3269232at2759"/>
<sequence>VRGQLQAQEESHKKAKKGRLVGDGLPRLLSAQDFVTRVADFHQQAQDREKAQKQQKATREDYARELAQWRQLEGERIEENKNVCTRWQELVKAWEEERDAAKREKRGLGWKKP</sequence>
<dbReference type="AlphaFoldDB" id="A0A9P6D6E4"/>
<feature type="non-terminal residue" evidence="2">
    <location>
        <position position="1"/>
    </location>
</feature>
<name>A0A9P6D6E4_PLEER</name>
<reference evidence="2" key="1">
    <citation type="submission" date="2020-11" db="EMBL/GenBank/DDBJ databases">
        <authorList>
            <consortium name="DOE Joint Genome Institute"/>
            <person name="Ahrendt S."/>
            <person name="Riley R."/>
            <person name="Andreopoulos W."/>
            <person name="Labutti K."/>
            <person name="Pangilinan J."/>
            <person name="Ruiz-Duenas F.J."/>
            <person name="Barrasa J.M."/>
            <person name="Sanchez-Garcia M."/>
            <person name="Camarero S."/>
            <person name="Miyauchi S."/>
            <person name="Serrano A."/>
            <person name="Linde D."/>
            <person name="Babiker R."/>
            <person name="Drula E."/>
            <person name="Ayuso-Fernandez I."/>
            <person name="Pacheco R."/>
            <person name="Padilla G."/>
            <person name="Ferreira P."/>
            <person name="Barriuso J."/>
            <person name="Kellner H."/>
            <person name="Castanera R."/>
            <person name="Alfaro M."/>
            <person name="Ramirez L."/>
            <person name="Pisabarro A.G."/>
            <person name="Kuo A."/>
            <person name="Tritt A."/>
            <person name="Lipzen A."/>
            <person name="He G."/>
            <person name="Yan M."/>
            <person name="Ng V."/>
            <person name="Cullen D."/>
            <person name="Martin F."/>
            <person name="Rosso M.-N."/>
            <person name="Henrissat B."/>
            <person name="Hibbett D."/>
            <person name="Martinez A.T."/>
            <person name="Grigoriev I.V."/>
        </authorList>
    </citation>
    <scope>NUCLEOTIDE SEQUENCE</scope>
    <source>
        <strain evidence="2">ATCC 90797</strain>
    </source>
</reference>
<organism evidence="2 3">
    <name type="scientific">Pleurotus eryngii</name>
    <name type="common">Boletus of the steppes</name>
    <dbReference type="NCBI Taxonomy" id="5323"/>
    <lineage>
        <taxon>Eukaryota</taxon>
        <taxon>Fungi</taxon>
        <taxon>Dikarya</taxon>
        <taxon>Basidiomycota</taxon>
        <taxon>Agaricomycotina</taxon>
        <taxon>Agaricomycetes</taxon>
        <taxon>Agaricomycetidae</taxon>
        <taxon>Agaricales</taxon>
        <taxon>Pleurotineae</taxon>
        <taxon>Pleurotaceae</taxon>
        <taxon>Pleurotus</taxon>
    </lineage>
</organism>
<evidence type="ECO:0000256" key="1">
    <source>
        <dbReference type="SAM" id="Coils"/>
    </source>
</evidence>
<comment type="caution">
    <text evidence="2">The sequence shown here is derived from an EMBL/GenBank/DDBJ whole genome shotgun (WGS) entry which is preliminary data.</text>
</comment>
<evidence type="ECO:0000313" key="2">
    <source>
        <dbReference type="EMBL" id="KAF9492907.1"/>
    </source>
</evidence>
<evidence type="ECO:0000313" key="3">
    <source>
        <dbReference type="Proteomes" id="UP000807025"/>
    </source>
</evidence>